<proteinExistence type="predicted"/>
<evidence type="ECO:0000313" key="2">
    <source>
        <dbReference type="Proteomes" id="UP000790377"/>
    </source>
</evidence>
<gene>
    <name evidence="1" type="ORF">BJ138DRAFT_1129431</name>
</gene>
<dbReference type="EMBL" id="MU267941">
    <property type="protein sequence ID" value="KAH7907079.1"/>
    <property type="molecule type" value="Genomic_DNA"/>
</dbReference>
<protein>
    <submittedName>
        <fullName evidence="1">Uncharacterized protein</fullName>
    </submittedName>
</protein>
<dbReference type="Proteomes" id="UP000790377">
    <property type="component" value="Unassembled WGS sequence"/>
</dbReference>
<keyword evidence="2" id="KW-1185">Reference proteome</keyword>
<accession>A0ACB8A1N7</accession>
<organism evidence="1 2">
    <name type="scientific">Hygrophoropsis aurantiaca</name>
    <dbReference type="NCBI Taxonomy" id="72124"/>
    <lineage>
        <taxon>Eukaryota</taxon>
        <taxon>Fungi</taxon>
        <taxon>Dikarya</taxon>
        <taxon>Basidiomycota</taxon>
        <taxon>Agaricomycotina</taxon>
        <taxon>Agaricomycetes</taxon>
        <taxon>Agaricomycetidae</taxon>
        <taxon>Boletales</taxon>
        <taxon>Coniophorineae</taxon>
        <taxon>Hygrophoropsidaceae</taxon>
        <taxon>Hygrophoropsis</taxon>
    </lineage>
</organism>
<name>A0ACB8A1N7_9AGAM</name>
<sequence>MPKQPPQHDHARAAFLRAPLGPANAIKGFPFLKYIKRKNPKKDPLGEGTYYLSVSLDQLEAIRLLAKDLTDDAEIEDSVERVESRYSDLTFQAQDLEDEQQRRSKFARIFSSSLDRDIRAFLEATRALSQDAKRVSDTVTTKHSQWRVNTRNLEVTSSVEFDEVAEQNIPPTAQLAGVSIALPPGGQIDDSSRQTIQNVADLITYRNGSGSNGSMSDLGSQEYNDDNDDAFSDRGSTITPSRYRRNSFSSITTSRRNPSPPPSPTRSIRSLPDLPINIHGTVHGDIILHFNYYLESQVSVGESVNPTLNTRSSGTQGATISNPIFPKQYDAAS</sequence>
<reference evidence="1" key="1">
    <citation type="journal article" date="2021" name="New Phytol.">
        <title>Evolutionary innovations through gain and loss of genes in the ectomycorrhizal Boletales.</title>
        <authorList>
            <person name="Wu G."/>
            <person name="Miyauchi S."/>
            <person name="Morin E."/>
            <person name="Kuo A."/>
            <person name="Drula E."/>
            <person name="Varga T."/>
            <person name="Kohler A."/>
            <person name="Feng B."/>
            <person name="Cao Y."/>
            <person name="Lipzen A."/>
            <person name="Daum C."/>
            <person name="Hundley H."/>
            <person name="Pangilinan J."/>
            <person name="Johnson J."/>
            <person name="Barry K."/>
            <person name="LaButti K."/>
            <person name="Ng V."/>
            <person name="Ahrendt S."/>
            <person name="Min B."/>
            <person name="Choi I.G."/>
            <person name="Park H."/>
            <person name="Plett J.M."/>
            <person name="Magnuson J."/>
            <person name="Spatafora J.W."/>
            <person name="Nagy L.G."/>
            <person name="Henrissat B."/>
            <person name="Grigoriev I.V."/>
            <person name="Yang Z.L."/>
            <person name="Xu J."/>
            <person name="Martin F.M."/>
        </authorList>
    </citation>
    <scope>NUCLEOTIDE SEQUENCE</scope>
    <source>
        <strain evidence="1">ATCC 28755</strain>
    </source>
</reference>
<comment type="caution">
    <text evidence="1">The sequence shown here is derived from an EMBL/GenBank/DDBJ whole genome shotgun (WGS) entry which is preliminary data.</text>
</comment>
<evidence type="ECO:0000313" key="1">
    <source>
        <dbReference type="EMBL" id="KAH7907079.1"/>
    </source>
</evidence>